<dbReference type="Proteomes" id="UP000268014">
    <property type="component" value="Unassembled WGS sequence"/>
</dbReference>
<comment type="subcellular location">
    <subcellularLocation>
        <location evidence="1">Membrane</location>
    </subcellularLocation>
</comment>
<keyword evidence="3" id="KW-1133">Transmembrane helix</keyword>
<proteinExistence type="predicted"/>
<gene>
    <name evidence="6" type="ORF">HPLM_LOCUS4432</name>
</gene>
<sequence>MKNRSVDAVIGPPCPEAATMMAHLSTTYSVPFIGWGFVSSADFSNANKFPYATTISASSISLGYSILRLIELFEWDNLSILYTTNEVKYCDDIVDEVEGALSDVRVYNADVVYKKKIDKSRTNPFDEALNEVRQRSRSQFQERLGNDYYIGKH</sequence>
<dbReference type="WBParaSite" id="HPLM_0000444001-mRNA-1">
    <property type="protein sequence ID" value="HPLM_0000444001-mRNA-1"/>
    <property type="gene ID" value="HPLM_0000444001"/>
</dbReference>
<dbReference type="EMBL" id="UZAF01016210">
    <property type="protein sequence ID" value="VDO23229.1"/>
    <property type="molecule type" value="Genomic_DNA"/>
</dbReference>
<dbReference type="InterPro" id="IPR028082">
    <property type="entry name" value="Peripla_BP_I"/>
</dbReference>
<evidence type="ECO:0000313" key="8">
    <source>
        <dbReference type="WBParaSite" id="HPLM_0000444001-mRNA-1"/>
    </source>
</evidence>
<evidence type="ECO:0000256" key="1">
    <source>
        <dbReference type="ARBA" id="ARBA00004370"/>
    </source>
</evidence>
<evidence type="ECO:0000259" key="5">
    <source>
        <dbReference type="Pfam" id="PF01094"/>
    </source>
</evidence>
<reference evidence="6 7" key="2">
    <citation type="submission" date="2018-11" db="EMBL/GenBank/DDBJ databases">
        <authorList>
            <consortium name="Pathogen Informatics"/>
        </authorList>
    </citation>
    <scope>NUCLEOTIDE SEQUENCE [LARGE SCALE GENOMIC DNA]</scope>
    <source>
        <strain evidence="6 7">MHpl1</strain>
    </source>
</reference>
<keyword evidence="4" id="KW-0472">Membrane</keyword>
<keyword evidence="2" id="KW-0812">Transmembrane</keyword>
<dbReference type="OrthoDB" id="5854536at2759"/>
<dbReference type="InterPro" id="IPR001828">
    <property type="entry name" value="ANF_lig-bd_rcpt"/>
</dbReference>
<evidence type="ECO:0000256" key="4">
    <source>
        <dbReference type="ARBA" id="ARBA00023136"/>
    </source>
</evidence>
<dbReference type="Pfam" id="PF01094">
    <property type="entry name" value="ANF_receptor"/>
    <property type="match status" value="1"/>
</dbReference>
<reference evidence="8" key="1">
    <citation type="submission" date="2017-02" db="UniProtKB">
        <authorList>
            <consortium name="WormBaseParasite"/>
        </authorList>
    </citation>
    <scope>IDENTIFICATION</scope>
</reference>
<dbReference type="Gene3D" id="3.40.50.2300">
    <property type="match status" value="2"/>
</dbReference>
<evidence type="ECO:0000313" key="6">
    <source>
        <dbReference type="EMBL" id="VDO23229.1"/>
    </source>
</evidence>
<dbReference type="OMA" id="KWDIISI"/>
<dbReference type="SUPFAM" id="SSF53822">
    <property type="entry name" value="Periplasmic binding protein-like I"/>
    <property type="match status" value="1"/>
</dbReference>
<evidence type="ECO:0000256" key="3">
    <source>
        <dbReference type="ARBA" id="ARBA00022989"/>
    </source>
</evidence>
<dbReference type="GO" id="GO:0016020">
    <property type="term" value="C:membrane"/>
    <property type="evidence" value="ECO:0007669"/>
    <property type="project" value="UniProtKB-SubCell"/>
</dbReference>
<organism evidence="8">
    <name type="scientific">Haemonchus placei</name>
    <name type="common">Barber's pole worm</name>
    <dbReference type="NCBI Taxonomy" id="6290"/>
    <lineage>
        <taxon>Eukaryota</taxon>
        <taxon>Metazoa</taxon>
        <taxon>Ecdysozoa</taxon>
        <taxon>Nematoda</taxon>
        <taxon>Chromadorea</taxon>
        <taxon>Rhabditida</taxon>
        <taxon>Rhabditina</taxon>
        <taxon>Rhabditomorpha</taxon>
        <taxon>Strongyloidea</taxon>
        <taxon>Trichostrongylidae</taxon>
        <taxon>Haemonchus</taxon>
    </lineage>
</organism>
<dbReference type="STRING" id="6290.A0A0N4W3N5"/>
<evidence type="ECO:0000256" key="2">
    <source>
        <dbReference type="ARBA" id="ARBA00022692"/>
    </source>
</evidence>
<feature type="domain" description="Receptor ligand binding region" evidence="5">
    <location>
        <begin position="3"/>
        <end position="138"/>
    </location>
</feature>
<keyword evidence="7" id="KW-1185">Reference proteome</keyword>
<evidence type="ECO:0000313" key="7">
    <source>
        <dbReference type="Proteomes" id="UP000268014"/>
    </source>
</evidence>
<dbReference type="AlphaFoldDB" id="A0A0N4W3N5"/>
<accession>A0A0N4W3N5</accession>
<protein>
    <submittedName>
        <fullName evidence="8">ANF_receptor domain-containing protein</fullName>
    </submittedName>
</protein>
<name>A0A0N4W3N5_HAEPC</name>